<dbReference type="InterPro" id="IPR002931">
    <property type="entry name" value="Transglutaminase-like"/>
</dbReference>
<sequence>MPAREIFGVTLGREPVVDVTRWQHCWAEFFLPGYGWVPVDPADVRKIMLKKGLTLKDPETRRWRDYFWGGWDPYRVRLAVGGTWY</sequence>
<dbReference type="SUPFAM" id="SSF54001">
    <property type="entry name" value="Cysteine proteinases"/>
    <property type="match status" value="1"/>
</dbReference>
<evidence type="ECO:0000259" key="1">
    <source>
        <dbReference type="Pfam" id="PF01841"/>
    </source>
</evidence>
<protein>
    <submittedName>
        <fullName evidence="2">Transglutaminase-like superfamily protein</fullName>
    </submittedName>
</protein>
<evidence type="ECO:0000313" key="2">
    <source>
        <dbReference type="EMBL" id="SHG19899.1"/>
    </source>
</evidence>
<organism evidence="2 3">
    <name type="scientific">Desulfacinum infernum DSM 9756</name>
    <dbReference type="NCBI Taxonomy" id="1121391"/>
    <lineage>
        <taxon>Bacteria</taxon>
        <taxon>Pseudomonadati</taxon>
        <taxon>Thermodesulfobacteriota</taxon>
        <taxon>Syntrophobacteria</taxon>
        <taxon>Syntrophobacterales</taxon>
        <taxon>Syntrophobacteraceae</taxon>
        <taxon>Desulfacinum</taxon>
    </lineage>
</organism>
<dbReference type="Gene3D" id="3.10.620.30">
    <property type="match status" value="1"/>
</dbReference>
<name>A0A1M5HVG8_9BACT</name>
<reference evidence="3" key="1">
    <citation type="submission" date="2016-11" db="EMBL/GenBank/DDBJ databases">
        <authorList>
            <person name="Varghese N."/>
            <person name="Submissions S."/>
        </authorList>
    </citation>
    <scope>NUCLEOTIDE SEQUENCE [LARGE SCALE GENOMIC DNA]</scope>
    <source>
        <strain evidence="3">DSM 9756</strain>
    </source>
</reference>
<keyword evidence="3" id="KW-1185">Reference proteome</keyword>
<dbReference type="STRING" id="1121391.SAMN02745206_03448"/>
<evidence type="ECO:0000313" key="3">
    <source>
        <dbReference type="Proteomes" id="UP000184076"/>
    </source>
</evidence>
<proteinExistence type="predicted"/>
<dbReference type="PANTHER" id="PTHR38339">
    <property type="entry name" value="TRANSGLUTAMINASE DOMAIN PROTEIN"/>
    <property type="match status" value="1"/>
</dbReference>
<accession>A0A1M5HVG8</accession>
<dbReference type="EMBL" id="FQVB01000048">
    <property type="protein sequence ID" value="SHG19899.1"/>
    <property type="molecule type" value="Genomic_DNA"/>
</dbReference>
<dbReference type="AlphaFoldDB" id="A0A1M5HVG8"/>
<dbReference type="Pfam" id="PF01841">
    <property type="entry name" value="Transglut_core"/>
    <property type="match status" value="1"/>
</dbReference>
<feature type="domain" description="Transglutaminase-like" evidence="1">
    <location>
        <begin position="2"/>
        <end position="41"/>
    </location>
</feature>
<dbReference type="Proteomes" id="UP000184076">
    <property type="component" value="Unassembled WGS sequence"/>
</dbReference>
<gene>
    <name evidence="2" type="ORF">SAMN02745206_03448</name>
</gene>
<dbReference type="PANTHER" id="PTHR38339:SF1">
    <property type="entry name" value="TRANSGLUTAMINASE-LIKE DOMAIN-CONTAINING PROTEIN"/>
    <property type="match status" value="1"/>
</dbReference>
<dbReference type="InterPro" id="IPR038765">
    <property type="entry name" value="Papain-like_cys_pep_sf"/>
</dbReference>